<accession>A0A2V4NHZ1</accession>
<protein>
    <recommendedName>
        <fullName evidence="4">Spore-associated protein A</fullName>
    </recommendedName>
</protein>
<dbReference type="Proteomes" id="UP000248039">
    <property type="component" value="Unassembled WGS sequence"/>
</dbReference>
<gene>
    <name evidence="2" type="ORF">C7C46_29920</name>
</gene>
<reference evidence="2 3" key="1">
    <citation type="submission" date="2018-03" db="EMBL/GenBank/DDBJ databases">
        <title>Bioinformatic expansion and discovery of thiopeptide antibiotics.</title>
        <authorList>
            <person name="Schwalen C.J."/>
            <person name="Hudson G.A."/>
            <person name="Mitchell D.A."/>
        </authorList>
    </citation>
    <scope>NUCLEOTIDE SEQUENCE [LARGE SCALE GENOMIC DNA]</scope>
    <source>
        <strain evidence="2 3">ATCC 21389</strain>
    </source>
</reference>
<name>A0A2V4NHZ1_9ACTN</name>
<feature type="signal peptide" evidence="1">
    <location>
        <begin position="1"/>
        <end position="19"/>
    </location>
</feature>
<organism evidence="2 3">
    <name type="scientific">Streptomyces tateyamensis</name>
    <dbReference type="NCBI Taxonomy" id="565073"/>
    <lineage>
        <taxon>Bacteria</taxon>
        <taxon>Bacillati</taxon>
        <taxon>Actinomycetota</taxon>
        <taxon>Actinomycetes</taxon>
        <taxon>Kitasatosporales</taxon>
        <taxon>Streptomycetaceae</taxon>
        <taxon>Streptomyces</taxon>
    </lineage>
</organism>
<sequence>MVASLAMFGTVATASQAHAGGYGCNGNLVWSHGMAAGTVYTYFDGTNNCSVFVKSSYYGTPTTVELQIENNAGQWGALDNHGPYKYYAGPSSVNGVGHCVREFIYAEDPSGAFIENDYTDWHSCR</sequence>
<keyword evidence="1" id="KW-0732">Signal</keyword>
<evidence type="ECO:0008006" key="4">
    <source>
        <dbReference type="Google" id="ProtNLM"/>
    </source>
</evidence>
<feature type="chain" id="PRO_5015968872" description="Spore-associated protein A" evidence="1">
    <location>
        <begin position="20"/>
        <end position="125"/>
    </location>
</feature>
<evidence type="ECO:0000313" key="3">
    <source>
        <dbReference type="Proteomes" id="UP000248039"/>
    </source>
</evidence>
<dbReference type="EMBL" id="PYBW01000143">
    <property type="protein sequence ID" value="PYC67853.1"/>
    <property type="molecule type" value="Genomic_DNA"/>
</dbReference>
<keyword evidence="3" id="KW-1185">Reference proteome</keyword>
<comment type="caution">
    <text evidence="2">The sequence shown here is derived from an EMBL/GenBank/DDBJ whole genome shotgun (WGS) entry which is preliminary data.</text>
</comment>
<dbReference type="AlphaFoldDB" id="A0A2V4NHZ1"/>
<evidence type="ECO:0000313" key="2">
    <source>
        <dbReference type="EMBL" id="PYC67853.1"/>
    </source>
</evidence>
<proteinExistence type="predicted"/>
<evidence type="ECO:0000256" key="1">
    <source>
        <dbReference type="SAM" id="SignalP"/>
    </source>
</evidence>